<dbReference type="CDD" id="cd01310">
    <property type="entry name" value="TatD_DNAse"/>
    <property type="match status" value="1"/>
</dbReference>
<dbReference type="PANTHER" id="PTHR46124:SF3">
    <property type="entry name" value="HYDROLASE"/>
    <property type="match status" value="1"/>
</dbReference>
<dbReference type="GO" id="GO:0016787">
    <property type="term" value="F:hydrolase activity"/>
    <property type="evidence" value="ECO:0007669"/>
    <property type="project" value="UniProtKB-KW"/>
</dbReference>
<dbReference type="RefSeq" id="WP_255852348.1">
    <property type="nucleotide sequence ID" value="NZ_CP073347.1"/>
</dbReference>
<dbReference type="InterPro" id="IPR018228">
    <property type="entry name" value="DNase_TatD-rel_CS"/>
</dbReference>
<evidence type="ECO:0000313" key="3">
    <source>
        <dbReference type="EMBL" id="UTW10312.1"/>
    </source>
</evidence>
<gene>
    <name evidence="3" type="ORF">KDW95_13480</name>
</gene>
<dbReference type="PIRSF" id="PIRSF005902">
    <property type="entry name" value="DNase_TatD"/>
    <property type="match status" value="1"/>
</dbReference>
<dbReference type="InterPro" id="IPR001130">
    <property type="entry name" value="TatD-like"/>
</dbReference>
<dbReference type="PANTHER" id="PTHR46124">
    <property type="entry name" value="D-AMINOACYL-TRNA DEACYLASE"/>
    <property type="match status" value="1"/>
</dbReference>
<organism evidence="3 4">
    <name type="scientific">Marinobacterium rhizophilum</name>
    <dbReference type="NCBI Taxonomy" id="420402"/>
    <lineage>
        <taxon>Bacteria</taxon>
        <taxon>Pseudomonadati</taxon>
        <taxon>Pseudomonadota</taxon>
        <taxon>Gammaproteobacteria</taxon>
        <taxon>Oceanospirillales</taxon>
        <taxon>Oceanospirillaceae</taxon>
        <taxon>Marinobacterium</taxon>
    </lineage>
</organism>
<dbReference type="Pfam" id="PF01026">
    <property type="entry name" value="TatD_DNase"/>
    <property type="match status" value="1"/>
</dbReference>
<proteinExistence type="inferred from homology"/>
<reference evidence="3" key="1">
    <citation type="submission" date="2021-04" db="EMBL/GenBank/DDBJ databases">
        <title>Oceanospirillales bacteria with DddD are important DMSP degraders in coastal seawater.</title>
        <authorList>
            <person name="Liu J."/>
        </authorList>
    </citation>
    <scope>NUCLEOTIDE SEQUENCE</scope>
    <source>
        <strain evidence="3">D13-1</strain>
    </source>
</reference>
<dbReference type="Proteomes" id="UP001058461">
    <property type="component" value="Chromosome"/>
</dbReference>
<evidence type="ECO:0000256" key="1">
    <source>
        <dbReference type="ARBA" id="ARBA00009275"/>
    </source>
</evidence>
<dbReference type="Gene3D" id="3.20.20.140">
    <property type="entry name" value="Metal-dependent hydrolases"/>
    <property type="match status" value="1"/>
</dbReference>
<evidence type="ECO:0000256" key="2">
    <source>
        <dbReference type="ARBA" id="ARBA00022801"/>
    </source>
</evidence>
<sequence length="270" mass="30322">MDADLELFDSHCHLDFDVFDGWRDQALQQARRAGVRQILLPGVTAEHWPRLLRLCQCPPGAGSVHYPLLHPALGMHPCFMHRHLPEHLDELRRRLAAGEALAVGEIGLDFFIADHQAQAQQALLEQQLRLARQFDLPVLLHVRKAHDAMLKTLRRFRLPRGGIVHAFSGSEQQARIYIDLGFKLGFGGAISYDRATRLRQLAASLPLESLVLETDAPDMPLSDWRNEPNRPQRVADVLVVMTRLRGESPGDIAATTSANVRQLLGLSDRN</sequence>
<evidence type="ECO:0000313" key="4">
    <source>
        <dbReference type="Proteomes" id="UP001058461"/>
    </source>
</evidence>
<keyword evidence="2 3" id="KW-0378">Hydrolase</keyword>
<accession>A0ABY5HES9</accession>
<dbReference type="PROSITE" id="PS01091">
    <property type="entry name" value="TATD_3"/>
    <property type="match status" value="1"/>
</dbReference>
<protein>
    <submittedName>
        <fullName evidence="3">TatD family hydrolase</fullName>
    </submittedName>
</protein>
<comment type="similarity">
    <text evidence="1">Belongs to the metallo-dependent hydrolases superfamily. TatD-type hydrolase family.</text>
</comment>
<name>A0ABY5HES9_9GAMM</name>
<keyword evidence="4" id="KW-1185">Reference proteome</keyword>
<dbReference type="PROSITE" id="PS01090">
    <property type="entry name" value="TATD_2"/>
    <property type="match status" value="1"/>
</dbReference>
<dbReference type="InterPro" id="IPR032466">
    <property type="entry name" value="Metal_Hydrolase"/>
</dbReference>
<dbReference type="SUPFAM" id="SSF51556">
    <property type="entry name" value="Metallo-dependent hydrolases"/>
    <property type="match status" value="1"/>
</dbReference>
<dbReference type="EMBL" id="CP073347">
    <property type="protein sequence ID" value="UTW10312.1"/>
    <property type="molecule type" value="Genomic_DNA"/>
</dbReference>
<dbReference type="PROSITE" id="PS01137">
    <property type="entry name" value="TATD_1"/>
    <property type="match status" value="1"/>
</dbReference>